<evidence type="ECO:0000313" key="2">
    <source>
        <dbReference type="Proteomes" id="UP001055115"/>
    </source>
</evidence>
<dbReference type="RefSeq" id="XP_049130812.1">
    <property type="nucleotide sequence ID" value="XM_049274855.1"/>
</dbReference>
<name>A0AA37PA57_9PEZI</name>
<protein>
    <recommendedName>
        <fullName evidence="3">Prefoldin subunit</fullName>
    </recommendedName>
</protein>
<dbReference type="AlphaFoldDB" id="A0AA37PA57"/>
<reference evidence="1 2" key="1">
    <citation type="submission" date="2022-03" db="EMBL/GenBank/DDBJ databases">
        <title>Genome data of Colletotrichum spp.</title>
        <authorList>
            <person name="Utami Y.D."/>
            <person name="Hiruma K."/>
        </authorList>
    </citation>
    <scope>NUCLEOTIDE SEQUENCE [LARGE SCALE GENOMIC DNA]</scope>
    <source>
        <strain evidence="1 2">MAFF 239500</strain>
    </source>
</reference>
<keyword evidence="2" id="KW-1185">Reference proteome</keyword>
<gene>
    <name evidence="1" type="ORF">ColSpa_08643</name>
</gene>
<sequence>MEEKADTQEYLSRVVKAGFMMQEGGYSKKEIDLTTDVLGGMAPDGSPTIQTRANYPRYLRVEQGTWAALIRTTRNAQEAWALFKNPPEPGMRPTFDVYWELMVKLAAEPADPGHHNLPGDGREVFPFNDRNFSDFEKARTTPPSIPKLIEEMSNAGVAIRGRTLAWLLRQAPNIETALEYTNHSSLDETLKSNLRWCLKEYQRPPSNPSTKLPPPTNLPRDILHAVIDFVCRLQPNRTANTPDSLPNYKLYPIHHALRLAQTGWKSAHASGRAPWESIMLALGRPNIMVSNNVPRDNDIEVMNMALKVLEKAEEHSALSLSMFDSFAQAVRKAVYSRLPILLERASSTSTILPEDEEFMSLYQAQSTELGIPNGPHVFRKADSANDVSGSWRQILTPVFQSRQERDKLQTPCNIVQEASERLRAAWRVLSTKASARQPYVDPRVTASHINGYMRTLAAIGDLEEMVLLLCWVVRDWAPTAAGDLSLADARRLSRAVIVFRAFAEPLLDESIVASLREELEMHSEEGGPVHWPTNQEVEQYIEGDEWGNHQNLHEVIKLAAASGQEQLKQEHQLLGTERYEDVARSWGSCKTR</sequence>
<proteinExistence type="predicted"/>
<evidence type="ECO:0000313" key="1">
    <source>
        <dbReference type="EMBL" id="GKT48462.1"/>
    </source>
</evidence>
<accession>A0AA37PA57</accession>
<evidence type="ECO:0008006" key="3">
    <source>
        <dbReference type="Google" id="ProtNLM"/>
    </source>
</evidence>
<dbReference type="EMBL" id="BQXU01000023">
    <property type="protein sequence ID" value="GKT48462.1"/>
    <property type="molecule type" value="Genomic_DNA"/>
</dbReference>
<dbReference type="GeneID" id="73329445"/>
<organism evidence="1 2">
    <name type="scientific">Colletotrichum spaethianum</name>
    <dbReference type="NCBI Taxonomy" id="700344"/>
    <lineage>
        <taxon>Eukaryota</taxon>
        <taxon>Fungi</taxon>
        <taxon>Dikarya</taxon>
        <taxon>Ascomycota</taxon>
        <taxon>Pezizomycotina</taxon>
        <taxon>Sordariomycetes</taxon>
        <taxon>Hypocreomycetidae</taxon>
        <taxon>Glomerellales</taxon>
        <taxon>Glomerellaceae</taxon>
        <taxon>Colletotrichum</taxon>
        <taxon>Colletotrichum spaethianum species complex</taxon>
    </lineage>
</organism>
<comment type="caution">
    <text evidence="1">The sequence shown here is derived from an EMBL/GenBank/DDBJ whole genome shotgun (WGS) entry which is preliminary data.</text>
</comment>
<dbReference type="Proteomes" id="UP001055115">
    <property type="component" value="Unassembled WGS sequence"/>
</dbReference>